<evidence type="ECO:0000313" key="1">
    <source>
        <dbReference type="EMBL" id="ERJ97452.1"/>
    </source>
</evidence>
<dbReference type="HOGENOM" id="CLU_2746255_0_0_9"/>
<dbReference type="RefSeq" id="WP_021681571.1">
    <property type="nucleotide sequence ID" value="NZ_KI260355.1"/>
</dbReference>
<dbReference type="EMBL" id="AWVF01000026">
    <property type="protein sequence ID" value="ERJ97452.1"/>
    <property type="molecule type" value="Genomic_DNA"/>
</dbReference>
<dbReference type="Proteomes" id="UP000016662">
    <property type="component" value="Unassembled WGS sequence"/>
</dbReference>
<gene>
    <name evidence="1" type="ORF">RUMCAL_00235</name>
</gene>
<protein>
    <submittedName>
        <fullName evidence="1">Uncharacterized protein</fullName>
    </submittedName>
</protein>
<organism evidence="1 2">
    <name type="scientific">Ruminococcus callidus ATCC 27760</name>
    <dbReference type="NCBI Taxonomy" id="411473"/>
    <lineage>
        <taxon>Bacteria</taxon>
        <taxon>Bacillati</taxon>
        <taxon>Bacillota</taxon>
        <taxon>Clostridia</taxon>
        <taxon>Eubacteriales</taxon>
        <taxon>Oscillospiraceae</taxon>
        <taxon>Ruminococcus</taxon>
    </lineage>
</organism>
<dbReference type="AlphaFoldDB" id="U2KYS8"/>
<evidence type="ECO:0000313" key="2">
    <source>
        <dbReference type="Proteomes" id="UP000016662"/>
    </source>
</evidence>
<accession>U2KYS8</accession>
<proteinExistence type="predicted"/>
<reference evidence="1 2" key="1">
    <citation type="submission" date="2013-07" db="EMBL/GenBank/DDBJ databases">
        <authorList>
            <person name="Weinstock G."/>
            <person name="Sodergren E."/>
            <person name="Wylie T."/>
            <person name="Fulton L."/>
            <person name="Fulton R."/>
            <person name="Fronick C."/>
            <person name="O'Laughlin M."/>
            <person name="Godfrey J."/>
            <person name="Miner T."/>
            <person name="Herter B."/>
            <person name="Appelbaum E."/>
            <person name="Cordes M."/>
            <person name="Lek S."/>
            <person name="Wollam A."/>
            <person name="Pepin K.H."/>
            <person name="Palsikar V.B."/>
            <person name="Mitreva M."/>
            <person name="Wilson R.K."/>
        </authorList>
    </citation>
    <scope>NUCLEOTIDE SEQUENCE [LARGE SCALE GENOMIC DNA]</scope>
    <source>
        <strain evidence="1 2">ATCC 27760</strain>
    </source>
</reference>
<feature type="non-terminal residue" evidence="1">
    <location>
        <position position="1"/>
    </location>
</feature>
<name>U2KYS8_9FIRM</name>
<sequence>NLCLTFWGQFKDKISIFIFQIENSIQIFEDRFVWYHETRDTAQSGLFLFPAEMKKTASKYIAEEEYEEVTF</sequence>
<keyword evidence="2" id="KW-1185">Reference proteome</keyword>
<dbReference type="STRING" id="411473.RUMCAL_00235"/>
<comment type="caution">
    <text evidence="1">The sequence shown here is derived from an EMBL/GenBank/DDBJ whole genome shotgun (WGS) entry which is preliminary data.</text>
</comment>